<keyword evidence="2" id="KW-1185">Reference proteome</keyword>
<gene>
    <name evidence="1" type="ORF">CPB83DRAFT_904898</name>
</gene>
<dbReference type="Gene3D" id="3.80.10.10">
    <property type="entry name" value="Ribonuclease Inhibitor"/>
    <property type="match status" value="1"/>
</dbReference>
<protein>
    <submittedName>
        <fullName evidence="1">Uncharacterized protein</fullName>
    </submittedName>
</protein>
<dbReference type="OrthoDB" id="3035629at2759"/>
<reference evidence="1" key="1">
    <citation type="submission" date="2020-11" db="EMBL/GenBank/DDBJ databases">
        <authorList>
            <consortium name="DOE Joint Genome Institute"/>
            <person name="Ahrendt S."/>
            <person name="Riley R."/>
            <person name="Andreopoulos W."/>
            <person name="Labutti K."/>
            <person name="Pangilinan J."/>
            <person name="Ruiz-Duenas F.J."/>
            <person name="Barrasa J.M."/>
            <person name="Sanchez-Garcia M."/>
            <person name="Camarero S."/>
            <person name="Miyauchi S."/>
            <person name="Serrano A."/>
            <person name="Linde D."/>
            <person name="Babiker R."/>
            <person name="Drula E."/>
            <person name="Ayuso-Fernandez I."/>
            <person name="Pacheco R."/>
            <person name="Padilla G."/>
            <person name="Ferreira P."/>
            <person name="Barriuso J."/>
            <person name="Kellner H."/>
            <person name="Castanera R."/>
            <person name="Alfaro M."/>
            <person name="Ramirez L."/>
            <person name="Pisabarro A.G."/>
            <person name="Kuo A."/>
            <person name="Tritt A."/>
            <person name="Lipzen A."/>
            <person name="He G."/>
            <person name="Yan M."/>
            <person name="Ng V."/>
            <person name="Cullen D."/>
            <person name="Martin F."/>
            <person name="Rosso M.-N."/>
            <person name="Henrissat B."/>
            <person name="Hibbett D."/>
            <person name="Martinez A.T."/>
            <person name="Grigoriev I.V."/>
        </authorList>
    </citation>
    <scope>NUCLEOTIDE SEQUENCE</scope>
    <source>
        <strain evidence="1">CBS 506.95</strain>
    </source>
</reference>
<evidence type="ECO:0000313" key="2">
    <source>
        <dbReference type="Proteomes" id="UP000807306"/>
    </source>
</evidence>
<name>A0A9P6JS38_9AGAR</name>
<evidence type="ECO:0000313" key="1">
    <source>
        <dbReference type="EMBL" id="KAF9530911.1"/>
    </source>
</evidence>
<dbReference type="AlphaFoldDB" id="A0A9P6JS38"/>
<accession>A0A9P6JS38</accession>
<sequence>MANAEAGTPRLPTELEREIFEQAASHSEGTAFSLLTVSKRVHEWIEPTLYRVIVQRSVDLSSDSTKSSPFFTRLFEGYRAQSPSSLRQVSFVKAVVVNLNEEVTDLICTILDACPNVIDLALWTSYDELVWDKLLGISDKPLQKLSMHAGVDKVPPIFSPSSRLNSTLTHLDFFDVNVNYTLSTDTWPTWWWKDFINSLPRLTYFAIDGNDLEDIIKLVLDESPSLELLVLVSIYHAELEGIKALDDSDLIPLPLFTQDPRFVYVPAPEEVLDVWVSGARGGRDVWTMGQDLQKQKIERLRQHRLLEDCH</sequence>
<dbReference type="InterPro" id="IPR032675">
    <property type="entry name" value="LRR_dom_sf"/>
</dbReference>
<dbReference type="EMBL" id="MU157837">
    <property type="protein sequence ID" value="KAF9530911.1"/>
    <property type="molecule type" value="Genomic_DNA"/>
</dbReference>
<proteinExistence type="predicted"/>
<comment type="caution">
    <text evidence="1">The sequence shown here is derived from an EMBL/GenBank/DDBJ whole genome shotgun (WGS) entry which is preliminary data.</text>
</comment>
<dbReference type="Proteomes" id="UP000807306">
    <property type="component" value="Unassembled WGS sequence"/>
</dbReference>
<organism evidence="1 2">
    <name type="scientific">Crepidotus variabilis</name>
    <dbReference type="NCBI Taxonomy" id="179855"/>
    <lineage>
        <taxon>Eukaryota</taxon>
        <taxon>Fungi</taxon>
        <taxon>Dikarya</taxon>
        <taxon>Basidiomycota</taxon>
        <taxon>Agaricomycotina</taxon>
        <taxon>Agaricomycetes</taxon>
        <taxon>Agaricomycetidae</taxon>
        <taxon>Agaricales</taxon>
        <taxon>Agaricineae</taxon>
        <taxon>Crepidotaceae</taxon>
        <taxon>Crepidotus</taxon>
    </lineage>
</organism>